<dbReference type="HOGENOM" id="CLU_040088_1_0_9"/>
<dbReference type="Pfam" id="PF01116">
    <property type="entry name" value="F_bP_aldolase"/>
    <property type="match status" value="1"/>
</dbReference>
<organism evidence="4 5">
    <name type="scientific">Clostridium scatologenes</name>
    <dbReference type="NCBI Taxonomy" id="1548"/>
    <lineage>
        <taxon>Bacteria</taxon>
        <taxon>Bacillati</taxon>
        <taxon>Bacillota</taxon>
        <taxon>Clostridia</taxon>
        <taxon>Eubacteriales</taxon>
        <taxon>Clostridiaceae</taxon>
        <taxon>Clostridium</taxon>
    </lineage>
</organism>
<reference evidence="4 5" key="1">
    <citation type="journal article" date="2015" name="J. Biotechnol.">
        <title>Complete genome sequence of a malodorant-producing acetogen, Clostridium scatologenes ATCC 25775(T).</title>
        <authorList>
            <person name="Zhu Z."/>
            <person name="Guo T."/>
            <person name="Zheng H."/>
            <person name="Song T."/>
            <person name="Ouyang P."/>
            <person name="Xie J."/>
        </authorList>
    </citation>
    <scope>NUCLEOTIDE SEQUENCE [LARGE SCALE GENOMIC DNA]</scope>
    <source>
        <strain evidence="4 5">ATCC 25775</strain>
    </source>
</reference>
<feature type="binding site" evidence="3">
    <location>
        <position position="82"/>
    </location>
    <ligand>
        <name>Zn(2+)</name>
        <dbReference type="ChEBI" id="CHEBI:29105"/>
        <label>1</label>
        <note>catalytic</note>
    </ligand>
</feature>
<feature type="binding site" evidence="3">
    <location>
        <position position="208"/>
    </location>
    <ligand>
        <name>Zn(2+)</name>
        <dbReference type="ChEBI" id="CHEBI:29105"/>
        <label>1</label>
        <note>catalytic</note>
    </ligand>
</feature>
<feature type="binding site" evidence="2">
    <location>
        <begin position="209"/>
        <end position="211"/>
    </location>
    <ligand>
        <name>dihydroxyacetone phosphate</name>
        <dbReference type="ChEBI" id="CHEBI:57642"/>
    </ligand>
</feature>
<dbReference type="PIRSF" id="PIRSF001359">
    <property type="entry name" value="F_bP_aldolase_II"/>
    <property type="match status" value="1"/>
</dbReference>
<evidence type="ECO:0000256" key="3">
    <source>
        <dbReference type="PIRSR" id="PIRSR001359-3"/>
    </source>
</evidence>
<dbReference type="SUPFAM" id="SSF51569">
    <property type="entry name" value="Aldolase"/>
    <property type="match status" value="1"/>
</dbReference>
<feature type="active site" description="Proton donor" evidence="1">
    <location>
        <position position="81"/>
    </location>
</feature>
<evidence type="ECO:0000256" key="2">
    <source>
        <dbReference type="PIRSR" id="PIRSR001359-2"/>
    </source>
</evidence>
<dbReference type="NCBIfam" id="TIGR00167">
    <property type="entry name" value="cbbA"/>
    <property type="match status" value="1"/>
</dbReference>
<evidence type="ECO:0000313" key="4">
    <source>
        <dbReference type="EMBL" id="AKA67242.1"/>
    </source>
</evidence>
<sequence length="278" mass="30841">MLVNMKEILLDAKLNNYAVGSFNVYSYETIKGVIEAGKQNNNPAIIAFGEKYIKNMDFESVYALVNNLSKDTKVPFALHLDHCSNLENVYKAIRAGFTSVMYDGSSLKFEENVENTSKVVEVAHSCNVSVEAELGSLAAGVDSNEGNLEDKEIYTSPAQAEEFANSTKIDALAVSIGTVHGMYKGVPDIRVDILKKIKEKVHIPLVLHGGSGTPQNVLKDCIENGICKINVNTEISVYTIEKIREMLNDNKKHHLSEVSLKETEFVKEVVTKYMKIFK</sequence>
<feature type="binding site" evidence="2">
    <location>
        <position position="181"/>
    </location>
    <ligand>
        <name>dihydroxyacetone phosphate</name>
        <dbReference type="ChEBI" id="CHEBI:57642"/>
    </ligand>
</feature>
<feature type="binding site" evidence="3">
    <location>
        <position position="103"/>
    </location>
    <ligand>
        <name>Zn(2+)</name>
        <dbReference type="ChEBI" id="CHEBI:29105"/>
        <label>2</label>
    </ligand>
</feature>
<dbReference type="STRING" id="1548.CSCA_0117"/>
<accession>A0A0E3JLU6</accession>
<protein>
    <submittedName>
        <fullName evidence="4">Ketose-bisphosphate aldolase</fullName>
    </submittedName>
</protein>
<proteinExistence type="predicted"/>
<dbReference type="GO" id="GO:0016832">
    <property type="term" value="F:aldehyde-lyase activity"/>
    <property type="evidence" value="ECO:0007669"/>
    <property type="project" value="InterPro"/>
</dbReference>
<dbReference type="InterPro" id="IPR000771">
    <property type="entry name" value="FBA_II"/>
</dbReference>
<dbReference type="PANTHER" id="PTHR30304:SF0">
    <property type="entry name" value="D-TAGATOSE-1,6-BISPHOSPHATE ALDOLASE SUBUNIT GATY-RELATED"/>
    <property type="match status" value="1"/>
</dbReference>
<keyword evidence="3" id="KW-0862">Zinc</keyword>
<gene>
    <name evidence="4" type="ORF">CSCA_0117</name>
</gene>
<dbReference type="InterPro" id="IPR050246">
    <property type="entry name" value="Class_II_FBP_aldolase"/>
</dbReference>
<dbReference type="GO" id="GO:0005975">
    <property type="term" value="P:carbohydrate metabolic process"/>
    <property type="evidence" value="ECO:0007669"/>
    <property type="project" value="InterPro"/>
</dbReference>
<dbReference type="PANTHER" id="PTHR30304">
    <property type="entry name" value="D-TAGATOSE-1,6-BISPHOSPHATE ALDOLASE"/>
    <property type="match status" value="1"/>
</dbReference>
<dbReference type="GO" id="GO:0008270">
    <property type="term" value="F:zinc ion binding"/>
    <property type="evidence" value="ECO:0007669"/>
    <property type="project" value="InterPro"/>
</dbReference>
<dbReference type="CDD" id="cd00947">
    <property type="entry name" value="TBP_aldolase_IIB"/>
    <property type="match status" value="1"/>
</dbReference>
<keyword evidence="5" id="KW-1185">Reference proteome</keyword>
<dbReference type="Gene3D" id="3.20.20.70">
    <property type="entry name" value="Aldolase class I"/>
    <property type="match status" value="1"/>
</dbReference>
<evidence type="ECO:0000256" key="1">
    <source>
        <dbReference type="PIRSR" id="PIRSR001359-1"/>
    </source>
</evidence>
<evidence type="ECO:0000313" key="5">
    <source>
        <dbReference type="Proteomes" id="UP000033115"/>
    </source>
</evidence>
<feature type="binding site" evidence="3">
    <location>
        <position position="180"/>
    </location>
    <ligand>
        <name>Zn(2+)</name>
        <dbReference type="ChEBI" id="CHEBI:29105"/>
        <label>1</label>
        <note>catalytic</note>
    </ligand>
</feature>
<feature type="binding site" evidence="3">
    <location>
        <position position="133"/>
    </location>
    <ligand>
        <name>Zn(2+)</name>
        <dbReference type="ChEBI" id="CHEBI:29105"/>
        <label>2</label>
    </ligand>
</feature>
<dbReference type="AlphaFoldDB" id="A0A0E3JLU6"/>
<dbReference type="RefSeq" id="WP_029162156.1">
    <property type="nucleotide sequence ID" value="NZ_CP009933.1"/>
</dbReference>
<keyword evidence="3" id="KW-0479">Metal-binding</keyword>
<dbReference type="KEGG" id="csq:CSCA_0117"/>
<name>A0A0E3JLU6_CLOSL</name>
<feature type="binding site" evidence="2">
    <location>
        <begin position="230"/>
        <end position="233"/>
    </location>
    <ligand>
        <name>dihydroxyacetone phosphate</name>
        <dbReference type="ChEBI" id="CHEBI:57642"/>
    </ligand>
</feature>
<dbReference type="Proteomes" id="UP000033115">
    <property type="component" value="Chromosome"/>
</dbReference>
<comment type="cofactor">
    <cofactor evidence="3">
        <name>Zn(2+)</name>
        <dbReference type="ChEBI" id="CHEBI:29105"/>
    </cofactor>
    <text evidence="3">Binds 2 Zn(2+) ions per subunit. One is catalytic and the other provides a structural contribution.</text>
</comment>
<dbReference type="InterPro" id="IPR013785">
    <property type="entry name" value="Aldolase_TIM"/>
</dbReference>
<dbReference type="EMBL" id="CP009933">
    <property type="protein sequence ID" value="AKA67242.1"/>
    <property type="molecule type" value="Genomic_DNA"/>
</dbReference>